<proteinExistence type="inferred from homology"/>
<evidence type="ECO:0000313" key="7">
    <source>
        <dbReference type="EMBL" id="KAI5404706.1"/>
    </source>
</evidence>
<keyword evidence="8" id="KW-1185">Reference proteome</keyword>
<evidence type="ECO:0000256" key="4">
    <source>
        <dbReference type="ARBA" id="ARBA00023242"/>
    </source>
</evidence>
<dbReference type="InterPro" id="IPR005202">
    <property type="entry name" value="TF_GRAS"/>
</dbReference>
<dbReference type="GO" id="GO:0005634">
    <property type="term" value="C:nucleus"/>
    <property type="evidence" value="ECO:0007669"/>
    <property type="project" value="UniProtKB-SubCell"/>
</dbReference>
<keyword evidence="4" id="KW-0539">Nucleus</keyword>
<feature type="compositionally biased region" description="Basic residues" evidence="6">
    <location>
        <begin position="96"/>
        <end position="105"/>
    </location>
</feature>
<keyword evidence="2" id="KW-0805">Transcription regulation</keyword>
<evidence type="ECO:0000256" key="2">
    <source>
        <dbReference type="ARBA" id="ARBA00023015"/>
    </source>
</evidence>
<comment type="subcellular location">
    <subcellularLocation>
        <location evidence="1">Nucleus</location>
    </subcellularLocation>
</comment>
<evidence type="ECO:0000313" key="8">
    <source>
        <dbReference type="Proteomes" id="UP001058974"/>
    </source>
</evidence>
<sequence>MNQSTSLGDLLEKDTVNGYSPSPGSASSSSSPASPTASMNAESFLNALWSLSPKVMVVTEQDSNHNGSTLTERLLEALYSYATLFDCLESTTPTRPTHKAGKGISRRIESVASQKEVPGRKLKKAV</sequence>
<evidence type="ECO:0000256" key="5">
    <source>
        <dbReference type="PROSITE-ProRule" id="PRU01191"/>
    </source>
</evidence>
<dbReference type="PANTHER" id="PTHR31636">
    <property type="entry name" value="OSJNBA0084A10.13 PROTEIN-RELATED"/>
    <property type="match status" value="1"/>
</dbReference>
<name>A0A9D5AEB6_PEA</name>
<dbReference type="Gramene" id="Psat05G0175000-T2">
    <property type="protein sequence ID" value="KAI5404706.1"/>
    <property type="gene ID" value="KIW84_051750"/>
</dbReference>
<keyword evidence="3" id="KW-0804">Transcription</keyword>
<accession>A0A9D5AEB6</accession>
<evidence type="ECO:0000256" key="1">
    <source>
        <dbReference type="ARBA" id="ARBA00004123"/>
    </source>
</evidence>
<gene>
    <name evidence="7" type="ORF">KIW84_051750</name>
</gene>
<organism evidence="7 8">
    <name type="scientific">Pisum sativum</name>
    <name type="common">Garden pea</name>
    <name type="synonym">Lathyrus oleraceus</name>
    <dbReference type="NCBI Taxonomy" id="3888"/>
    <lineage>
        <taxon>Eukaryota</taxon>
        <taxon>Viridiplantae</taxon>
        <taxon>Streptophyta</taxon>
        <taxon>Embryophyta</taxon>
        <taxon>Tracheophyta</taxon>
        <taxon>Spermatophyta</taxon>
        <taxon>Magnoliopsida</taxon>
        <taxon>eudicotyledons</taxon>
        <taxon>Gunneridae</taxon>
        <taxon>Pentapetalae</taxon>
        <taxon>rosids</taxon>
        <taxon>fabids</taxon>
        <taxon>Fabales</taxon>
        <taxon>Fabaceae</taxon>
        <taxon>Papilionoideae</taxon>
        <taxon>50 kb inversion clade</taxon>
        <taxon>NPAAA clade</taxon>
        <taxon>Hologalegina</taxon>
        <taxon>IRL clade</taxon>
        <taxon>Fabeae</taxon>
        <taxon>Lathyrus</taxon>
    </lineage>
</organism>
<dbReference type="Proteomes" id="UP001058974">
    <property type="component" value="Chromosome 5"/>
</dbReference>
<comment type="caution">
    <text evidence="5">Lacks conserved residue(s) required for the propagation of feature annotation.</text>
</comment>
<dbReference type="EMBL" id="JAMSHJ010000005">
    <property type="protein sequence ID" value="KAI5404706.1"/>
    <property type="molecule type" value="Genomic_DNA"/>
</dbReference>
<dbReference type="AlphaFoldDB" id="A0A9D5AEB6"/>
<feature type="compositionally biased region" description="Low complexity" evidence="6">
    <location>
        <begin position="20"/>
        <end position="38"/>
    </location>
</feature>
<comment type="caution">
    <text evidence="7">The sequence shown here is derived from an EMBL/GenBank/DDBJ whole genome shotgun (WGS) entry which is preliminary data.</text>
</comment>
<protein>
    <submittedName>
        <fullName evidence="7">Variant 2, Scarecrow-like protein 3</fullName>
    </submittedName>
</protein>
<feature type="region of interest" description="SAW" evidence="5">
    <location>
        <begin position="113"/>
        <end position="126"/>
    </location>
</feature>
<dbReference type="GO" id="GO:0009610">
    <property type="term" value="P:response to symbiotic fungus"/>
    <property type="evidence" value="ECO:0007669"/>
    <property type="project" value="UniProtKB-ARBA"/>
</dbReference>
<evidence type="ECO:0000256" key="3">
    <source>
        <dbReference type="ARBA" id="ARBA00023163"/>
    </source>
</evidence>
<reference evidence="7 8" key="1">
    <citation type="journal article" date="2022" name="Nat. Genet.">
        <title>Improved pea reference genome and pan-genome highlight genomic features and evolutionary characteristics.</title>
        <authorList>
            <person name="Yang T."/>
            <person name="Liu R."/>
            <person name="Luo Y."/>
            <person name="Hu S."/>
            <person name="Wang D."/>
            <person name="Wang C."/>
            <person name="Pandey M.K."/>
            <person name="Ge S."/>
            <person name="Xu Q."/>
            <person name="Li N."/>
            <person name="Li G."/>
            <person name="Huang Y."/>
            <person name="Saxena R.K."/>
            <person name="Ji Y."/>
            <person name="Li M."/>
            <person name="Yan X."/>
            <person name="He Y."/>
            <person name="Liu Y."/>
            <person name="Wang X."/>
            <person name="Xiang C."/>
            <person name="Varshney R.K."/>
            <person name="Ding H."/>
            <person name="Gao S."/>
            <person name="Zong X."/>
        </authorList>
    </citation>
    <scope>NUCLEOTIDE SEQUENCE [LARGE SCALE GENOMIC DNA]</scope>
    <source>
        <strain evidence="7 8">cv. Zhongwan 6</strain>
    </source>
</reference>
<feature type="region of interest" description="Disordered" evidence="6">
    <location>
        <begin position="1"/>
        <end position="38"/>
    </location>
</feature>
<comment type="similarity">
    <text evidence="5">Belongs to the GRAS family.</text>
</comment>
<dbReference type="Pfam" id="PF03514">
    <property type="entry name" value="GRAS"/>
    <property type="match status" value="1"/>
</dbReference>
<feature type="region of interest" description="Disordered" evidence="6">
    <location>
        <begin position="90"/>
        <end position="126"/>
    </location>
</feature>
<dbReference type="PROSITE" id="PS50985">
    <property type="entry name" value="GRAS"/>
    <property type="match status" value="1"/>
</dbReference>
<evidence type="ECO:0000256" key="6">
    <source>
        <dbReference type="SAM" id="MobiDB-lite"/>
    </source>
</evidence>